<reference evidence="3 4" key="1">
    <citation type="journal article" date="2017" name="Gigascience">
        <title>Draft genome of the honey bee ectoparasitic mite, Tropilaelaps mercedesae, is shaped by the parasitic life history.</title>
        <authorList>
            <person name="Dong X."/>
            <person name="Armstrong S.D."/>
            <person name="Xia D."/>
            <person name="Makepeace B.L."/>
            <person name="Darby A.C."/>
            <person name="Kadowaki T."/>
        </authorList>
    </citation>
    <scope>NUCLEOTIDE SEQUENCE [LARGE SCALE GENOMIC DNA]</scope>
    <source>
        <strain evidence="3">Wuxi-XJTLU</strain>
    </source>
</reference>
<proteinExistence type="predicted"/>
<sequence length="263" mass="28932">MCTASYVHLRSHALHRSGNRSSLFNRDHMTNFGMPLPSAQSSRAKPVSCHSLDSRNGGPLQLTPVKSVGAQRGDSSAADEVLWTPCSRRLSKVVHGDDVPQITLRGSGAFFGSSLLQRRDEWTLESCPLVNAASLPRGGGQGMQSSSEAVKCSIQDELEKFVAQLEKLATIRSELSDKLKNLTTMKSEIIRNWKSEPSKYEGLPDILQELSSIEDGNLGPTHHLASIRHDIASREATEAMRGITCWLLVSHVLFVIVTFLLLW</sequence>
<dbReference type="Proteomes" id="UP000192247">
    <property type="component" value="Unassembled WGS sequence"/>
</dbReference>
<dbReference type="EMBL" id="MNPL01004184">
    <property type="protein sequence ID" value="OQR76908.1"/>
    <property type="molecule type" value="Genomic_DNA"/>
</dbReference>
<dbReference type="InParanoid" id="A0A1V9XU62"/>
<gene>
    <name evidence="3" type="ORF">BIW11_07469</name>
</gene>
<name>A0A1V9XU62_9ACAR</name>
<organism evidence="3 4">
    <name type="scientific">Tropilaelaps mercedesae</name>
    <dbReference type="NCBI Taxonomy" id="418985"/>
    <lineage>
        <taxon>Eukaryota</taxon>
        <taxon>Metazoa</taxon>
        <taxon>Ecdysozoa</taxon>
        <taxon>Arthropoda</taxon>
        <taxon>Chelicerata</taxon>
        <taxon>Arachnida</taxon>
        <taxon>Acari</taxon>
        <taxon>Parasitiformes</taxon>
        <taxon>Mesostigmata</taxon>
        <taxon>Gamasina</taxon>
        <taxon>Dermanyssoidea</taxon>
        <taxon>Laelapidae</taxon>
        <taxon>Tropilaelaps</taxon>
    </lineage>
</organism>
<feature type="region of interest" description="Disordered" evidence="1">
    <location>
        <begin position="34"/>
        <end position="73"/>
    </location>
</feature>
<evidence type="ECO:0000256" key="1">
    <source>
        <dbReference type="SAM" id="MobiDB-lite"/>
    </source>
</evidence>
<evidence type="ECO:0000256" key="2">
    <source>
        <dbReference type="SAM" id="Phobius"/>
    </source>
</evidence>
<keyword evidence="4" id="KW-1185">Reference proteome</keyword>
<keyword evidence="2" id="KW-1133">Transmembrane helix</keyword>
<evidence type="ECO:0000313" key="4">
    <source>
        <dbReference type="Proteomes" id="UP000192247"/>
    </source>
</evidence>
<accession>A0A1V9XU62</accession>
<evidence type="ECO:0000313" key="3">
    <source>
        <dbReference type="EMBL" id="OQR76908.1"/>
    </source>
</evidence>
<comment type="caution">
    <text evidence="3">The sequence shown here is derived from an EMBL/GenBank/DDBJ whole genome shotgun (WGS) entry which is preliminary data.</text>
</comment>
<keyword evidence="2" id="KW-0472">Membrane</keyword>
<feature type="transmembrane region" description="Helical" evidence="2">
    <location>
        <begin position="243"/>
        <end position="262"/>
    </location>
</feature>
<keyword evidence="2" id="KW-0812">Transmembrane</keyword>
<dbReference type="AlphaFoldDB" id="A0A1V9XU62"/>
<protein>
    <submittedName>
        <fullName evidence="3">Uncharacterized protein</fullName>
    </submittedName>
</protein>